<accession>A0A843V9Q8</accession>
<dbReference type="OrthoDB" id="676843at2759"/>
<feature type="region of interest" description="Disordered" evidence="2">
    <location>
        <begin position="1"/>
        <end position="35"/>
    </location>
</feature>
<reference evidence="3" key="1">
    <citation type="submission" date="2017-07" db="EMBL/GenBank/DDBJ databases">
        <title>Taro Niue Genome Assembly and Annotation.</title>
        <authorList>
            <person name="Atibalentja N."/>
            <person name="Keating K."/>
            <person name="Fields C.J."/>
        </authorList>
    </citation>
    <scope>NUCLEOTIDE SEQUENCE</scope>
    <source>
        <strain evidence="3">Niue_2</strain>
        <tissue evidence="3">Leaf</tissue>
    </source>
</reference>
<comment type="caution">
    <text evidence="3">The sequence shown here is derived from an EMBL/GenBank/DDBJ whole genome shotgun (WGS) entry which is preliminary data.</text>
</comment>
<proteinExistence type="predicted"/>
<evidence type="ECO:0000313" key="3">
    <source>
        <dbReference type="EMBL" id="MQL95172.1"/>
    </source>
</evidence>
<evidence type="ECO:0000313" key="4">
    <source>
        <dbReference type="Proteomes" id="UP000652761"/>
    </source>
</evidence>
<evidence type="ECO:0000256" key="2">
    <source>
        <dbReference type="SAM" id="MobiDB-lite"/>
    </source>
</evidence>
<feature type="non-terminal residue" evidence="3">
    <location>
        <position position="1"/>
    </location>
</feature>
<feature type="compositionally biased region" description="Polar residues" evidence="2">
    <location>
        <begin position="86"/>
        <end position="95"/>
    </location>
</feature>
<sequence>VISQRSTVQQPHVEDRRPSRHHAQESVISQRSTVQQPHALGVTIGRVEDTEHAPPSHDRVGECPLQASNDVYEENSQENLEENSNHQVAPTTSISKVRRTRGPISKTACNPPKGQKWRCIFIDQQPVGVEASKLAEVLGLYARNDNYFPPYKEWKEQSKQSLNDVMKDILVQYDFVDKEGFPTNMADVTRFCEFSISSKLKEWRATLKRAGYMEGVDGELSEKVIAACEEKNLTNSSNPSILTPILDFVYNGHHGGYERGRGLGWSRGAWRHNMSSEASNENVRQLTTELQHTQSELQNAMKEIDNMHAREREMEEDNKNTWRLCLHARESWKCDNKNKKRPWKLEIAGHMLGHHVLSLHFHRVGHI</sequence>
<dbReference type="Proteomes" id="UP000652761">
    <property type="component" value="Unassembled WGS sequence"/>
</dbReference>
<gene>
    <name evidence="3" type="ORF">Taro_027834</name>
</gene>
<dbReference type="EMBL" id="NMUH01001762">
    <property type="protein sequence ID" value="MQL95172.1"/>
    <property type="molecule type" value="Genomic_DNA"/>
</dbReference>
<evidence type="ECO:0000256" key="1">
    <source>
        <dbReference type="SAM" id="Coils"/>
    </source>
</evidence>
<feature type="compositionally biased region" description="Polar residues" evidence="2">
    <location>
        <begin position="1"/>
        <end position="10"/>
    </location>
</feature>
<feature type="coiled-coil region" evidence="1">
    <location>
        <begin position="276"/>
        <end position="317"/>
    </location>
</feature>
<dbReference type="AlphaFoldDB" id="A0A843V9Q8"/>
<name>A0A843V9Q8_COLES</name>
<feature type="compositionally biased region" description="Polar residues" evidence="2">
    <location>
        <begin position="26"/>
        <end position="35"/>
    </location>
</feature>
<organism evidence="3 4">
    <name type="scientific">Colocasia esculenta</name>
    <name type="common">Wild taro</name>
    <name type="synonym">Arum esculentum</name>
    <dbReference type="NCBI Taxonomy" id="4460"/>
    <lineage>
        <taxon>Eukaryota</taxon>
        <taxon>Viridiplantae</taxon>
        <taxon>Streptophyta</taxon>
        <taxon>Embryophyta</taxon>
        <taxon>Tracheophyta</taxon>
        <taxon>Spermatophyta</taxon>
        <taxon>Magnoliopsida</taxon>
        <taxon>Liliopsida</taxon>
        <taxon>Araceae</taxon>
        <taxon>Aroideae</taxon>
        <taxon>Colocasieae</taxon>
        <taxon>Colocasia</taxon>
    </lineage>
</organism>
<feature type="region of interest" description="Disordered" evidence="2">
    <location>
        <begin position="79"/>
        <end position="109"/>
    </location>
</feature>
<protein>
    <submittedName>
        <fullName evidence="3">Uncharacterized protein</fullName>
    </submittedName>
</protein>
<keyword evidence="1" id="KW-0175">Coiled coil</keyword>
<keyword evidence="4" id="KW-1185">Reference proteome</keyword>